<evidence type="ECO:0000313" key="4">
    <source>
        <dbReference type="Proteomes" id="UP001164472"/>
    </source>
</evidence>
<dbReference type="Pfam" id="PF05425">
    <property type="entry name" value="CopD"/>
    <property type="match status" value="1"/>
</dbReference>
<dbReference type="AlphaFoldDB" id="A0A9E8HJ64"/>
<protein>
    <submittedName>
        <fullName evidence="3">CopD family protein</fullName>
    </submittedName>
</protein>
<keyword evidence="1" id="KW-0812">Transmembrane</keyword>
<feature type="transmembrane region" description="Helical" evidence="1">
    <location>
        <begin position="130"/>
        <end position="150"/>
    </location>
</feature>
<dbReference type="KEGG" id="asem:NNL22_00665"/>
<feature type="transmembrane region" description="Helical" evidence="1">
    <location>
        <begin position="47"/>
        <end position="75"/>
    </location>
</feature>
<keyword evidence="4" id="KW-1185">Reference proteome</keyword>
<evidence type="ECO:0000313" key="3">
    <source>
        <dbReference type="EMBL" id="UZW75152.1"/>
    </source>
</evidence>
<gene>
    <name evidence="3" type="ORF">NNL22_00665</name>
</gene>
<proteinExistence type="predicted"/>
<accession>A0A9E8HJ64</accession>
<keyword evidence="1" id="KW-0472">Membrane</keyword>
<dbReference type="EMBL" id="CP101527">
    <property type="protein sequence ID" value="UZW75152.1"/>
    <property type="molecule type" value="Genomic_DNA"/>
</dbReference>
<keyword evidence="1" id="KW-1133">Transmembrane helix</keyword>
<feature type="transmembrane region" description="Helical" evidence="1">
    <location>
        <begin position="6"/>
        <end position="26"/>
    </location>
</feature>
<evidence type="ECO:0000259" key="2">
    <source>
        <dbReference type="Pfam" id="PF05425"/>
    </source>
</evidence>
<evidence type="ECO:0000256" key="1">
    <source>
        <dbReference type="SAM" id="Phobius"/>
    </source>
</evidence>
<dbReference type="GO" id="GO:0016020">
    <property type="term" value="C:membrane"/>
    <property type="evidence" value="ECO:0007669"/>
    <property type="project" value="InterPro"/>
</dbReference>
<dbReference type="InterPro" id="IPR008457">
    <property type="entry name" value="Cu-R_CopD_dom"/>
</dbReference>
<organism evidence="3 4">
    <name type="scientific">Alkalimarinus sediminis</name>
    <dbReference type="NCBI Taxonomy" id="1632866"/>
    <lineage>
        <taxon>Bacteria</taxon>
        <taxon>Pseudomonadati</taxon>
        <taxon>Pseudomonadota</taxon>
        <taxon>Gammaproteobacteria</taxon>
        <taxon>Alteromonadales</taxon>
        <taxon>Alteromonadaceae</taxon>
        <taxon>Alkalimarinus</taxon>
    </lineage>
</organism>
<dbReference type="Proteomes" id="UP001164472">
    <property type="component" value="Chromosome"/>
</dbReference>
<sequence>MSIALSLHLLAAVIWVGGMFFAYVCLRPVAATVLEPPHRLQLWAHVFVRFFSWVWASIITLIVTGHGMIALYGGFGSIGKHVHIMLAVGYVMFLLYAHLYFAPFKRLKRAVEAADWATAGNNLNQIRKIVGINLVLGLVTVVVASAGKYLL</sequence>
<name>A0A9E8HJ64_9ALTE</name>
<feature type="transmembrane region" description="Helical" evidence="1">
    <location>
        <begin position="81"/>
        <end position="101"/>
    </location>
</feature>
<dbReference type="RefSeq" id="WP_251811046.1">
    <property type="nucleotide sequence ID" value="NZ_CP101527.1"/>
</dbReference>
<reference evidence="3" key="1">
    <citation type="submission" date="2022-07" db="EMBL/GenBank/DDBJ databases">
        <title>Alkalimarinus sp. nov., isolated from gut of a Alitta virens.</title>
        <authorList>
            <person name="Yang A.I."/>
            <person name="Shin N.-R."/>
        </authorList>
    </citation>
    <scope>NUCLEOTIDE SEQUENCE</scope>
    <source>
        <strain evidence="3">FA028</strain>
    </source>
</reference>
<feature type="domain" description="Copper resistance protein D" evidence="2">
    <location>
        <begin position="45"/>
        <end position="145"/>
    </location>
</feature>